<dbReference type="STRING" id="1262450.S3D057"/>
<keyword evidence="7 13" id="KW-1133">Transmembrane helix</keyword>
<dbReference type="VEuPathDB" id="FungiDB:F503_02738"/>
<evidence type="ECO:0000313" key="15">
    <source>
        <dbReference type="Proteomes" id="UP000016923"/>
    </source>
</evidence>
<dbReference type="GO" id="GO:0016126">
    <property type="term" value="P:sterol biosynthetic process"/>
    <property type="evidence" value="ECO:0007669"/>
    <property type="project" value="UniProtKB-KW"/>
</dbReference>
<organism evidence="14 15">
    <name type="scientific">Ophiostoma piceae (strain UAMH 11346)</name>
    <name type="common">Sap stain fungus</name>
    <dbReference type="NCBI Taxonomy" id="1262450"/>
    <lineage>
        <taxon>Eukaryota</taxon>
        <taxon>Fungi</taxon>
        <taxon>Dikarya</taxon>
        <taxon>Ascomycota</taxon>
        <taxon>Pezizomycotina</taxon>
        <taxon>Sordariomycetes</taxon>
        <taxon>Sordariomycetidae</taxon>
        <taxon>Ophiostomatales</taxon>
        <taxon>Ophiostomataceae</taxon>
        <taxon>Ophiostoma</taxon>
    </lineage>
</organism>
<dbReference type="GO" id="GO:0005789">
    <property type="term" value="C:endoplasmic reticulum membrane"/>
    <property type="evidence" value="ECO:0007669"/>
    <property type="project" value="UniProtKB-SubCell"/>
</dbReference>
<evidence type="ECO:0000256" key="9">
    <source>
        <dbReference type="ARBA" id="ARBA00023098"/>
    </source>
</evidence>
<gene>
    <name evidence="14" type="ORF">F503_02738</name>
</gene>
<dbReference type="Proteomes" id="UP000016923">
    <property type="component" value="Unassembled WGS sequence"/>
</dbReference>
<keyword evidence="8" id="KW-0756">Sterol biosynthesis</keyword>
<keyword evidence="11" id="KW-1207">Sterol metabolism</keyword>
<keyword evidence="10 13" id="KW-0472">Membrane</keyword>
<evidence type="ECO:0000313" key="14">
    <source>
        <dbReference type="EMBL" id="EPE06610.1"/>
    </source>
</evidence>
<dbReference type="AlphaFoldDB" id="S3D057"/>
<evidence type="ECO:0000256" key="12">
    <source>
        <dbReference type="ARBA" id="ARBA00023221"/>
    </source>
</evidence>
<dbReference type="GO" id="GO:0030674">
    <property type="term" value="F:protein-macromolecule adaptor activity"/>
    <property type="evidence" value="ECO:0007669"/>
    <property type="project" value="TreeGrafter"/>
</dbReference>
<sequence>MDALTAYLPPSDKGLLPYYLFIVGIVSFGNSVQNLVTLHYTRRIYNGLFVPNRAPSDASGDSIDKLVPASATGKDAEKGQDQVTPLAARVFGVWTMLAGLVRIYTSHDVGNRALYQLSIITHAVAAVHFSSELLVFKTMHITGPQLFPLAAGFGGTVWMVLQYAHYVQ</sequence>
<keyword evidence="9" id="KW-0443">Lipid metabolism</keyword>
<comment type="subcellular location">
    <subcellularLocation>
        <location evidence="1">Endoplasmic reticulum membrane</location>
        <topology evidence="1">Multi-pass membrane protein</topology>
    </subcellularLocation>
</comment>
<proteinExistence type="inferred from homology"/>
<protein>
    <submittedName>
        <fullName evidence="14">Transmembrane domain-containing protein</fullName>
    </submittedName>
</protein>
<evidence type="ECO:0000256" key="10">
    <source>
        <dbReference type="ARBA" id="ARBA00023136"/>
    </source>
</evidence>
<evidence type="ECO:0000256" key="2">
    <source>
        <dbReference type="ARBA" id="ARBA00005377"/>
    </source>
</evidence>
<evidence type="ECO:0000256" key="3">
    <source>
        <dbReference type="ARBA" id="ARBA00022516"/>
    </source>
</evidence>
<evidence type="ECO:0000256" key="8">
    <source>
        <dbReference type="ARBA" id="ARBA00023011"/>
    </source>
</evidence>
<feature type="transmembrane region" description="Helical" evidence="13">
    <location>
        <begin position="146"/>
        <end position="166"/>
    </location>
</feature>
<keyword evidence="4 13" id="KW-0812">Transmembrane</keyword>
<dbReference type="Pfam" id="PF03694">
    <property type="entry name" value="Erg28"/>
    <property type="match status" value="1"/>
</dbReference>
<keyword evidence="5" id="KW-0256">Endoplasmic reticulum</keyword>
<dbReference type="HOGENOM" id="CLU_114589_0_0_1"/>
<evidence type="ECO:0000256" key="6">
    <source>
        <dbReference type="ARBA" id="ARBA00022955"/>
    </source>
</evidence>
<dbReference type="PANTHER" id="PTHR15451">
    <property type="entry name" value="ERGOSTEROL BIOSYNTHETIC PROTEIN 28-RELATED"/>
    <property type="match status" value="1"/>
</dbReference>
<dbReference type="OMA" id="NIAIWTY"/>
<comment type="similarity">
    <text evidence="2">Belongs to the ERG28 family.</text>
</comment>
<reference evidence="14 15" key="1">
    <citation type="journal article" date="2013" name="BMC Genomics">
        <title>The genome and transcriptome of the pine saprophyte Ophiostoma piceae, and a comparison with the bark beetle-associated pine pathogen Grosmannia clavigera.</title>
        <authorList>
            <person name="Haridas S."/>
            <person name="Wang Y."/>
            <person name="Lim L."/>
            <person name="Massoumi Alamouti S."/>
            <person name="Jackman S."/>
            <person name="Docking R."/>
            <person name="Robertson G."/>
            <person name="Birol I."/>
            <person name="Bohlmann J."/>
            <person name="Breuil C."/>
        </authorList>
    </citation>
    <scope>NUCLEOTIDE SEQUENCE [LARGE SCALE GENOMIC DNA]</scope>
    <source>
        <strain evidence="14 15">UAMH 11346</strain>
    </source>
</reference>
<evidence type="ECO:0000256" key="13">
    <source>
        <dbReference type="SAM" id="Phobius"/>
    </source>
</evidence>
<keyword evidence="12" id="KW-0753">Steroid metabolism</keyword>
<dbReference type="PANTHER" id="PTHR15451:SF19">
    <property type="entry name" value="ERGOSTEROL BIOSYNTHETIC PROTEIN 28 HOMOLOG"/>
    <property type="match status" value="1"/>
</dbReference>
<evidence type="ECO:0000256" key="1">
    <source>
        <dbReference type="ARBA" id="ARBA00004477"/>
    </source>
</evidence>
<dbReference type="InterPro" id="IPR005352">
    <property type="entry name" value="Erg28"/>
</dbReference>
<keyword evidence="15" id="KW-1185">Reference proteome</keyword>
<keyword evidence="6" id="KW-0752">Steroid biosynthesis</keyword>
<evidence type="ECO:0000256" key="4">
    <source>
        <dbReference type="ARBA" id="ARBA00022692"/>
    </source>
</evidence>
<evidence type="ECO:0000256" key="7">
    <source>
        <dbReference type="ARBA" id="ARBA00022989"/>
    </source>
</evidence>
<dbReference type="OrthoDB" id="6485510at2759"/>
<evidence type="ECO:0000256" key="5">
    <source>
        <dbReference type="ARBA" id="ARBA00022824"/>
    </source>
</evidence>
<dbReference type="EMBL" id="KE148153">
    <property type="protein sequence ID" value="EPE06610.1"/>
    <property type="molecule type" value="Genomic_DNA"/>
</dbReference>
<keyword evidence="3" id="KW-0444">Lipid biosynthesis</keyword>
<accession>S3D057</accession>
<feature type="transmembrane region" description="Helical" evidence="13">
    <location>
        <begin position="113"/>
        <end position="134"/>
    </location>
</feature>
<feature type="transmembrane region" description="Helical" evidence="13">
    <location>
        <begin position="16"/>
        <end position="36"/>
    </location>
</feature>
<evidence type="ECO:0000256" key="11">
    <source>
        <dbReference type="ARBA" id="ARBA00023166"/>
    </source>
</evidence>
<name>S3D057_OPHP1</name>
<dbReference type="eggNOG" id="KOG3455">
    <property type="taxonomic scope" value="Eukaryota"/>
</dbReference>